<evidence type="ECO:0000313" key="8">
    <source>
        <dbReference type="EMBL" id="KIM32000.1"/>
    </source>
</evidence>
<dbReference type="Gene3D" id="3.60.21.60">
    <property type="match status" value="1"/>
</dbReference>
<organism evidence="8 9">
    <name type="scientific">Serendipita vermifera MAFF 305830</name>
    <dbReference type="NCBI Taxonomy" id="933852"/>
    <lineage>
        <taxon>Eukaryota</taxon>
        <taxon>Fungi</taxon>
        <taxon>Dikarya</taxon>
        <taxon>Basidiomycota</taxon>
        <taxon>Agaricomycotina</taxon>
        <taxon>Agaricomycetes</taxon>
        <taxon>Sebacinales</taxon>
        <taxon>Serendipitaceae</taxon>
        <taxon>Serendipita</taxon>
    </lineage>
</organism>
<gene>
    <name evidence="8" type="ORF">M408DRAFT_64337</name>
</gene>
<name>A0A0C3B5A6_SERVB</name>
<keyword evidence="5" id="KW-0539">Nucleus</keyword>
<dbReference type="Proteomes" id="UP000054097">
    <property type="component" value="Unassembled WGS sequence"/>
</dbReference>
<evidence type="ECO:0000256" key="5">
    <source>
        <dbReference type="ARBA" id="ARBA00023242"/>
    </source>
</evidence>
<feature type="domain" description="DNA polymerase alpha subunit B OB" evidence="7">
    <location>
        <begin position="30"/>
        <end position="138"/>
    </location>
</feature>
<evidence type="ECO:0000259" key="6">
    <source>
        <dbReference type="Pfam" id="PF04042"/>
    </source>
</evidence>
<evidence type="ECO:0000256" key="2">
    <source>
        <dbReference type="ARBA" id="ARBA00007299"/>
    </source>
</evidence>
<comment type="subcellular location">
    <subcellularLocation>
        <location evidence="1">Nucleus</location>
    </subcellularLocation>
</comment>
<dbReference type="GO" id="GO:0003677">
    <property type="term" value="F:DNA binding"/>
    <property type="evidence" value="ECO:0007669"/>
    <property type="project" value="InterPro"/>
</dbReference>
<dbReference type="PANTHER" id="PTHR23061">
    <property type="entry name" value="DNA POLYMERASE 2 ALPHA 70 KDA SUBUNIT"/>
    <property type="match status" value="1"/>
</dbReference>
<dbReference type="AlphaFoldDB" id="A0A0C3B5A6"/>
<dbReference type="GO" id="GO:0006270">
    <property type="term" value="P:DNA replication initiation"/>
    <property type="evidence" value="ECO:0007669"/>
    <property type="project" value="TreeGrafter"/>
</dbReference>
<evidence type="ECO:0000256" key="3">
    <source>
        <dbReference type="ARBA" id="ARBA00018596"/>
    </source>
</evidence>
<reference evidence="8 9" key="1">
    <citation type="submission" date="2014-04" db="EMBL/GenBank/DDBJ databases">
        <authorList>
            <consortium name="DOE Joint Genome Institute"/>
            <person name="Kuo A."/>
            <person name="Zuccaro A."/>
            <person name="Kohler A."/>
            <person name="Nagy L.G."/>
            <person name="Floudas D."/>
            <person name="Copeland A."/>
            <person name="Barry K.W."/>
            <person name="Cichocki N."/>
            <person name="Veneault-Fourrey C."/>
            <person name="LaButti K."/>
            <person name="Lindquist E.A."/>
            <person name="Lipzen A."/>
            <person name="Lundell T."/>
            <person name="Morin E."/>
            <person name="Murat C."/>
            <person name="Sun H."/>
            <person name="Tunlid A."/>
            <person name="Henrissat B."/>
            <person name="Grigoriev I.V."/>
            <person name="Hibbett D.S."/>
            <person name="Martin F."/>
            <person name="Nordberg H.P."/>
            <person name="Cantor M.N."/>
            <person name="Hua S.X."/>
        </authorList>
    </citation>
    <scope>NUCLEOTIDE SEQUENCE [LARGE SCALE GENOMIC DNA]</scope>
    <source>
        <strain evidence="8 9">MAFF 305830</strain>
    </source>
</reference>
<comment type="similarity">
    <text evidence="2">Belongs to the DNA polymerase alpha subunit B family.</text>
</comment>
<evidence type="ECO:0000259" key="7">
    <source>
        <dbReference type="Pfam" id="PF22062"/>
    </source>
</evidence>
<dbReference type="HOGENOM" id="CLU_014923_2_1_1"/>
<dbReference type="InterPro" id="IPR054300">
    <property type="entry name" value="OB_DPOA2"/>
</dbReference>
<keyword evidence="4" id="KW-0235">DNA replication</keyword>
<protein>
    <recommendedName>
        <fullName evidence="3">DNA polymerase alpha subunit B</fullName>
    </recommendedName>
</protein>
<accession>A0A0C3B5A6</accession>
<proteinExistence type="inferred from homology"/>
<keyword evidence="9" id="KW-1185">Reference proteome</keyword>
<dbReference type="STRING" id="933852.A0A0C3B5A6"/>
<evidence type="ECO:0000256" key="4">
    <source>
        <dbReference type="ARBA" id="ARBA00022705"/>
    </source>
</evidence>
<evidence type="ECO:0000256" key="1">
    <source>
        <dbReference type="ARBA" id="ARBA00004123"/>
    </source>
</evidence>
<dbReference type="OrthoDB" id="336885at2759"/>
<dbReference type="InterPro" id="IPR016722">
    <property type="entry name" value="DNA_pol_alpha_bsu"/>
</dbReference>
<dbReference type="EMBL" id="KN824281">
    <property type="protein sequence ID" value="KIM32000.1"/>
    <property type="molecule type" value="Genomic_DNA"/>
</dbReference>
<dbReference type="InterPro" id="IPR007185">
    <property type="entry name" value="DNA_pol_a/d/e_bsu"/>
</dbReference>
<sequence length="380" mass="42479">MSALYCPTRDRLKQTVDRYMHERLAERATVLDDKIDEFAELVREFYNLEDIGDPASTSDEELVVVGRICCDEDAKLNEASLVIETSRLMGAGARVPLKINPNVTINGDATVYPLFPGAIVALKGRNETGEWFQVSHILTIPKLLPNEDAQKQERPLAMTVAAGPYTPDSDLLYNPFLSLLEQYNIPPFFSSKRYQIQLGPFVDANHSKISNGDVDVGPLDLFRSRILGPLRILLEQHRGITVLIVPSVTDLLSHHSVFPQPPLPIAQALQSDRIIFLPNPCNFTIDHVRFAVSSVDVLFHLQSQLLRKKVTPEVPAAPMDAMASLAGCVLQQRSFYPLFPAYPADVNLDVSHSEMLRLDNLSPDVLILPSRLKQFHKVRP</sequence>
<dbReference type="Pfam" id="PF04042">
    <property type="entry name" value="DNA_pol_E_B"/>
    <property type="match status" value="1"/>
</dbReference>
<feature type="domain" description="DNA polymerase alpha/delta/epsilon subunit B" evidence="6">
    <location>
        <begin position="160"/>
        <end position="377"/>
    </location>
</feature>
<dbReference type="Pfam" id="PF22062">
    <property type="entry name" value="OB_DPOA2"/>
    <property type="match status" value="1"/>
</dbReference>
<reference evidence="9" key="2">
    <citation type="submission" date="2015-01" db="EMBL/GenBank/DDBJ databases">
        <title>Evolutionary Origins and Diversification of the Mycorrhizal Mutualists.</title>
        <authorList>
            <consortium name="DOE Joint Genome Institute"/>
            <consortium name="Mycorrhizal Genomics Consortium"/>
            <person name="Kohler A."/>
            <person name="Kuo A."/>
            <person name="Nagy L.G."/>
            <person name="Floudas D."/>
            <person name="Copeland A."/>
            <person name="Barry K.W."/>
            <person name="Cichocki N."/>
            <person name="Veneault-Fourrey C."/>
            <person name="LaButti K."/>
            <person name="Lindquist E.A."/>
            <person name="Lipzen A."/>
            <person name="Lundell T."/>
            <person name="Morin E."/>
            <person name="Murat C."/>
            <person name="Riley R."/>
            <person name="Ohm R."/>
            <person name="Sun H."/>
            <person name="Tunlid A."/>
            <person name="Henrissat B."/>
            <person name="Grigoriev I.V."/>
            <person name="Hibbett D.S."/>
            <person name="Martin F."/>
        </authorList>
    </citation>
    <scope>NUCLEOTIDE SEQUENCE [LARGE SCALE GENOMIC DNA]</scope>
    <source>
        <strain evidence="9">MAFF 305830</strain>
    </source>
</reference>
<dbReference type="GO" id="GO:0005658">
    <property type="term" value="C:alpha DNA polymerase:primase complex"/>
    <property type="evidence" value="ECO:0007669"/>
    <property type="project" value="TreeGrafter"/>
</dbReference>
<evidence type="ECO:0000313" key="9">
    <source>
        <dbReference type="Proteomes" id="UP000054097"/>
    </source>
</evidence>
<dbReference type="PANTHER" id="PTHR23061:SF12">
    <property type="entry name" value="DNA POLYMERASE ALPHA SUBUNIT B"/>
    <property type="match status" value="1"/>
</dbReference>